<evidence type="ECO:0000256" key="4">
    <source>
        <dbReference type="ARBA" id="ARBA00022723"/>
    </source>
</evidence>
<evidence type="ECO:0000256" key="1">
    <source>
        <dbReference type="ARBA" id="ARBA00001947"/>
    </source>
</evidence>
<dbReference type="Pfam" id="PF01546">
    <property type="entry name" value="Peptidase_M20"/>
    <property type="match status" value="1"/>
</dbReference>
<dbReference type="PANTHER" id="PTHR43808">
    <property type="entry name" value="ACETYLORNITHINE DEACETYLASE"/>
    <property type="match status" value="1"/>
</dbReference>
<keyword evidence="7 10" id="KW-0224">Dipeptidase</keyword>
<evidence type="ECO:0000256" key="2">
    <source>
        <dbReference type="ARBA" id="ARBA00006247"/>
    </source>
</evidence>
<keyword evidence="6" id="KW-0862">Zinc</keyword>
<evidence type="ECO:0000313" key="11">
    <source>
        <dbReference type="Proteomes" id="UP000092876"/>
    </source>
</evidence>
<dbReference type="EC" id="3.4.13.-" evidence="10"/>
<keyword evidence="3" id="KW-0645">Protease</keyword>
<proteinExistence type="inferred from homology"/>
<keyword evidence="4" id="KW-0479">Metal-binding</keyword>
<evidence type="ECO:0000256" key="3">
    <source>
        <dbReference type="ARBA" id="ARBA00022670"/>
    </source>
</evidence>
<dbReference type="PANTHER" id="PTHR43808:SF31">
    <property type="entry name" value="N-ACETYL-L-CITRULLINE DEACETYLASE"/>
    <property type="match status" value="1"/>
</dbReference>
<evidence type="ECO:0000313" key="10">
    <source>
        <dbReference type="EMBL" id="SBS61317.1"/>
    </source>
</evidence>
<evidence type="ECO:0000256" key="7">
    <source>
        <dbReference type="ARBA" id="ARBA00022997"/>
    </source>
</evidence>
<comment type="similarity">
    <text evidence="2">Belongs to the peptidase M20A family.</text>
</comment>
<dbReference type="Gene3D" id="3.30.70.360">
    <property type="match status" value="2"/>
</dbReference>
<evidence type="ECO:0000256" key="8">
    <source>
        <dbReference type="ARBA" id="ARBA00023049"/>
    </source>
</evidence>
<dbReference type="Proteomes" id="UP000092876">
    <property type="component" value="Unassembled WGS sequence"/>
</dbReference>
<dbReference type="InterPro" id="IPR010964">
    <property type="entry name" value="M20A_pepV-rel"/>
</dbReference>
<dbReference type="AlphaFoldDB" id="A0A1C3IJ55"/>
<dbReference type="GeneID" id="94231520"/>
<sequence length="476" mass="53256">MTESNFSAQTLRYFDSNIETFTRDLSELIAIPSVRDISSCSPSAPFGLPIRNAFNFLINWAKREGFEVRDHDGYALDISYGEGSQEIGILHHVDVVEAGDLNAWLTPAFEMHQHGDDLLGRGVTDNKGPLMASLYILKMFKALDVTLDKKIRVIIGGAEETTWECVEHYFNHNPQPDYGFSPDGDFPIVNGEKGILYASLQREFPTHNDLGTCQIVSIESERDRTSTCYQLSIYLTGEKAAEVAATFEASATVTLANVAQSDNHQQKELYCVELSTPWEKSRNPHKVDNCMDQFVRHMRHVEGLDTNSRNLIDLLDACFSDSNDASKLGLAHQDNEMGSTTCCVSSLNLNQHGYNLDFDFRFPKGLTIDQARTQLQYVSQQYGVRLIEHQYLPLSYLSPESELIQAMGKAYSEVTKMDAQCFSKGAASYARALNNGVAFGPTFPGDVTRVHEPNERLSLESLKRAITIYVKVLISL</sequence>
<evidence type="ECO:0000256" key="5">
    <source>
        <dbReference type="ARBA" id="ARBA00022801"/>
    </source>
</evidence>
<dbReference type="InterPro" id="IPR002933">
    <property type="entry name" value="Peptidase_M20"/>
</dbReference>
<dbReference type="InterPro" id="IPR036264">
    <property type="entry name" value="Bact_exopeptidase_dim_dom"/>
</dbReference>
<dbReference type="GO" id="GO:0008237">
    <property type="term" value="F:metallopeptidase activity"/>
    <property type="evidence" value="ECO:0007669"/>
    <property type="project" value="UniProtKB-KW"/>
</dbReference>
<dbReference type="SUPFAM" id="SSF53187">
    <property type="entry name" value="Zn-dependent exopeptidases"/>
    <property type="match status" value="1"/>
</dbReference>
<name>A0A1C3IJ55_9VIBR</name>
<protein>
    <submittedName>
        <fullName evidence="10">Putative dipeptidase</fullName>
        <ecNumber evidence="10">3.4.13.-</ecNumber>
    </submittedName>
</protein>
<dbReference type="Gene3D" id="3.40.630.10">
    <property type="entry name" value="Zn peptidases"/>
    <property type="match status" value="1"/>
</dbReference>
<keyword evidence="9" id="KW-0170">Cobalt</keyword>
<dbReference type="GO" id="GO:0016805">
    <property type="term" value="F:dipeptidase activity"/>
    <property type="evidence" value="ECO:0007669"/>
    <property type="project" value="UniProtKB-KW"/>
</dbReference>
<dbReference type="NCBIfam" id="TIGR01887">
    <property type="entry name" value="dipeptidaselike"/>
    <property type="match status" value="1"/>
</dbReference>
<dbReference type="RefSeq" id="WP_065678258.1">
    <property type="nucleotide sequence ID" value="NZ_AP025460.1"/>
</dbReference>
<keyword evidence="5 10" id="KW-0378">Hydrolase</keyword>
<dbReference type="GO" id="GO:0006526">
    <property type="term" value="P:L-arginine biosynthetic process"/>
    <property type="evidence" value="ECO:0007669"/>
    <property type="project" value="TreeGrafter"/>
</dbReference>
<comment type="cofactor">
    <cofactor evidence="1">
        <name>Zn(2+)</name>
        <dbReference type="ChEBI" id="CHEBI:29105"/>
    </cofactor>
</comment>
<dbReference type="InterPro" id="IPR050072">
    <property type="entry name" value="Peptidase_M20A"/>
</dbReference>
<evidence type="ECO:0000256" key="9">
    <source>
        <dbReference type="ARBA" id="ARBA00023285"/>
    </source>
</evidence>
<organism evidence="10 11">
    <name type="scientific">Vibrio atlanticus</name>
    <dbReference type="NCBI Taxonomy" id="693153"/>
    <lineage>
        <taxon>Bacteria</taxon>
        <taxon>Pseudomonadati</taxon>
        <taxon>Pseudomonadota</taxon>
        <taxon>Gammaproteobacteria</taxon>
        <taxon>Vibrionales</taxon>
        <taxon>Vibrionaceae</taxon>
        <taxon>Vibrio</taxon>
    </lineage>
</organism>
<reference evidence="11" key="1">
    <citation type="submission" date="2016-06" db="EMBL/GenBank/DDBJ databases">
        <authorList>
            <person name="Rodrigo-Torres Lidia"/>
            <person name="Arahal R.David."/>
        </authorList>
    </citation>
    <scope>NUCLEOTIDE SEQUENCE [LARGE SCALE GENOMIC DNA]</scope>
    <source>
        <strain evidence="11">CECT 7223</strain>
    </source>
</reference>
<dbReference type="SUPFAM" id="SSF55031">
    <property type="entry name" value="Bacterial exopeptidase dimerisation domain"/>
    <property type="match status" value="1"/>
</dbReference>
<dbReference type="EMBL" id="FLQP01000007">
    <property type="protein sequence ID" value="SBS61317.1"/>
    <property type="molecule type" value="Genomic_DNA"/>
</dbReference>
<gene>
    <name evidence="10" type="ORF">VAT7223_00605</name>
</gene>
<dbReference type="GO" id="GO:0008270">
    <property type="term" value="F:zinc ion binding"/>
    <property type="evidence" value="ECO:0007669"/>
    <property type="project" value="InterPro"/>
</dbReference>
<accession>A0A1C3IJ55</accession>
<evidence type="ECO:0000256" key="6">
    <source>
        <dbReference type="ARBA" id="ARBA00022833"/>
    </source>
</evidence>
<dbReference type="GO" id="GO:0008777">
    <property type="term" value="F:acetylornithine deacetylase activity"/>
    <property type="evidence" value="ECO:0007669"/>
    <property type="project" value="TreeGrafter"/>
</dbReference>
<dbReference type="GO" id="GO:0006508">
    <property type="term" value="P:proteolysis"/>
    <property type="evidence" value="ECO:0007669"/>
    <property type="project" value="UniProtKB-KW"/>
</dbReference>
<keyword evidence="8" id="KW-0482">Metalloprotease</keyword>